<dbReference type="PANTHER" id="PTHR31760">
    <property type="entry name" value="S-ADENOSYL-L-METHIONINE-DEPENDENT METHYLTRANSFERASES SUPERFAMILY PROTEIN"/>
    <property type="match status" value="1"/>
</dbReference>
<dbReference type="Pfam" id="PF02527">
    <property type="entry name" value="GidB"/>
    <property type="match status" value="1"/>
</dbReference>
<keyword evidence="4 6" id="KW-0808">Transferase</keyword>
<dbReference type="Proteomes" id="UP001205601">
    <property type="component" value="Unassembled WGS sequence"/>
</dbReference>
<dbReference type="HAMAP" id="MF_00074">
    <property type="entry name" value="16SrRNA_methyltr_G"/>
    <property type="match status" value="1"/>
</dbReference>
<dbReference type="SUPFAM" id="SSF53335">
    <property type="entry name" value="S-adenosyl-L-methionine-dependent methyltransferases"/>
    <property type="match status" value="1"/>
</dbReference>
<dbReference type="EMBL" id="JAOCQF010000003">
    <property type="protein sequence ID" value="MCT8331294.1"/>
    <property type="molecule type" value="Genomic_DNA"/>
</dbReference>
<dbReference type="InterPro" id="IPR029063">
    <property type="entry name" value="SAM-dependent_MTases_sf"/>
</dbReference>
<feature type="binding site" evidence="6">
    <location>
        <position position="71"/>
    </location>
    <ligand>
        <name>S-adenosyl-L-methionine</name>
        <dbReference type="ChEBI" id="CHEBI:59789"/>
    </ligand>
</feature>
<feature type="binding site" evidence="6">
    <location>
        <position position="139"/>
    </location>
    <ligand>
        <name>S-adenosyl-L-methionine</name>
        <dbReference type="ChEBI" id="CHEBI:59789"/>
    </ligand>
</feature>
<comment type="function">
    <text evidence="6">Specifically methylates the N7 position of guanine in position 527 of 16S rRNA.</text>
</comment>
<dbReference type="EC" id="2.1.1.170" evidence="6"/>
<keyword evidence="8" id="KW-1185">Reference proteome</keyword>
<dbReference type="PIRSF" id="PIRSF003078">
    <property type="entry name" value="GidB"/>
    <property type="match status" value="1"/>
</dbReference>
<dbReference type="GO" id="GO:0008168">
    <property type="term" value="F:methyltransferase activity"/>
    <property type="evidence" value="ECO:0007669"/>
    <property type="project" value="UniProtKB-KW"/>
</dbReference>
<dbReference type="NCBIfam" id="TIGR00138">
    <property type="entry name" value="rsmG_gidB"/>
    <property type="match status" value="1"/>
</dbReference>
<proteinExistence type="inferred from homology"/>
<evidence type="ECO:0000256" key="2">
    <source>
        <dbReference type="ARBA" id="ARBA00022552"/>
    </source>
</evidence>
<gene>
    <name evidence="6 7" type="primary">rsmG</name>
    <name evidence="7" type="ORF">N5I32_17380</name>
</gene>
<comment type="similarity">
    <text evidence="6">Belongs to the methyltransferase superfamily. RNA methyltransferase RsmG family.</text>
</comment>
<keyword evidence="5 6" id="KW-0949">S-adenosyl-L-methionine</keyword>
<comment type="caution">
    <text evidence="6">Lacks conserved residue(s) required for the propagation of feature annotation.</text>
</comment>
<name>A0ABT2NUN8_9RHOB</name>
<evidence type="ECO:0000313" key="7">
    <source>
        <dbReference type="EMBL" id="MCT8331294.1"/>
    </source>
</evidence>
<keyword evidence="1 6" id="KW-0963">Cytoplasm</keyword>
<dbReference type="InterPro" id="IPR003682">
    <property type="entry name" value="rRNA_ssu_MeTfrase_G"/>
</dbReference>
<dbReference type="RefSeq" id="WP_261497171.1">
    <property type="nucleotide sequence ID" value="NZ_JAOCQF010000003.1"/>
</dbReference>
<comment type="caution">
    <text evidence="7">The sequence shown here is derived from an EMBL/GenBank/DDBJ whole genome shotgun (WGS) entry which is preliminary data.</text>
</comment>
<protein>
    <recommendedName>
        <fullName evidence="6">Ribosomal RNA small subunit methyltransferase G</fullName>
        <ecNumber evidence="6">2.1.1.170</ecNumber>
    </recommendedName>
    <alternativeName>
        <fullName evidence="6">16S rRNA 7-methylguanosine methyltransferase</fullName>
        <shortName evidence="6">16S rRNA m7G methyltransferase</shortName>
    </alternativeName>
</protein>
<feature type="binding site" evidence="6">
    <location>
        <position position="76"/>
    </location>
    <ligand>
        <name>S-adenosyl-L-methionine</name>
        <dbReference type="ChEBI" id="CHEBI:59789"/>
    </ligand>
</feature>
<feature type="binding site" evidence="6">
    <location>
        <begin position="125"/>
        <end position="126"/>
    </location>
    <ligand>
        <name>S-adenosyl-L-methionine</name>
        <dbReference type="ChEBI" id="CHEBI:59789"/>
    </ligand>
</feature>
<dbReference type="PANTHER" id="PTHR31760:SF0">
    <property type="entry name" value="S-ADENOSYL-L-METHIONINE-DEPENDENT METHYLTRANSFERASES SUPERFAMILY PROTEIN"/>
    <property type="match status" value="1"/>
</dbReference>
<dbReference type="GO" id="GO:0032259">
    <property type="term" value="P:methylation"/>
    <property type="evidence" value="ECO:0007669"/>
    <property type="project" value="UniProtKB-KW"/>
</dbReference>
<evidence type="ECO:0000313" key="8">
    <source>
        <dbReference type="Proteomes" id="UP001205601"/>
    </source>
</evidence>
<evidence type="ECO:0000256" key="1">
    <source>
        <dbReference type="ARBA" id="ARBA00022490"/>
    </source>
</evidence>
<comment type="subcellular location">
    <subcellularLocation>
        <location evidence="6">Cytoplasm</location>
    </subcellularLocation>
</comment>
<keyword evidence="2 6" id="KW-0698">rRNA processing</keyword>
<organism evidence="7 8">
    <name type="scientific">Albidovulum sediminis</name>
    <dbReference type="NCBI Taxonomy" id="3066345"/>
    <lineage>
        <taxon>Bacteria</taxon>
        <taxon>Pseudomonadati</taxon>
        <taxon>Pseudomonadota</taxon>
        <taxon>Alphaproteobacteria</taxon>
        <taxon>Rhodobacterales</taxon>
        <taxon>Paracoccaceae</taxon>
        <taxon>Albidovulum</taxon>
    </lineage>
</organism>
<evidence type="ECO:0000256" key="3">
    <source>
        <dbReference type="ARBA" id="ARBA00022603"/>
    </source>
</evidence>
<evidence type="ECO:0000256" key="4">
    <source>
        <dbReference type="ARBA" id="ARBA00022679"/>
    </source>
</evidence>
<reference evidence="8" key="1">
    <citation type="submission" date="2023-07" db="EMBL/GenBank/DDBJ databases">
        <title>Defluviimonas sediminis sp. nov., isolated from mangrove sediment.</title>
        <authorList>
            <person name="Liu L."/>
            <person name="Li J."/>
            <person name="Huang Y."/>
            <person name="Pan J."/>
            <person name="Li M."/>
        </authorList>
    </citation>
    <scope>NUCLEOTIDE SEQUENCE [LARGE SCALE GENOMIC DNA]</scope>
    <source>
        <strain evidence="8">FT324</strain>
    </source>
</reference>
<dbReference type="Gene3D" id="3.40.50.150">
    <property type="entry name" value="Vaccinia Virus protein VP39"/>
    <property type="match status" value="1"/>
</dbReference>
<evidence type="ECO:0000256" key="5">
    <source>
        <dbReference type="ARBA" id="ARBA00022691"/>
    </source>
</evidence>
<sequence>MSKEDFVARRRVSRETVARLERYAELLGKWNPAINLVSPSTLKEVWTRHFLDSAQLLDLAPARAMHWVDLGAGGGFPGLVVAILAKEERPALKFTLVESDRRKAAFLAHAARSLGVDAEVLGDRIETIPPLGADVISARALAPLEQLLYFAARHMRTGGVAIFPKGARHEDEIRQALEKWRFACEKHRSMTDPEAVVLTVGEIARV</sequence>
<keyword evidence="3 6" id="KW-0489">Methyltransferase</keyword>
<evidence type="ECO:0000256" key="6">
    <source>
        <dbReference type="HAMAP-Rule" id="MF_00074"/>
    </source>
</evidence>
<comment type="catalytic activity">
    <reaction evidence="6">
        <text>guanosine(527) in 16S rRNA + S-adenosyl-L-methionine = N(7)-methylguanosine(527) in 16S rRNA + S-adenosyl-L-homocysteine</text>
        <dbReference type="Rhea" id="RHEA:42732"/>
        <dbReference type="Rhea" id="RHEA-COMP:10209"/>
        <dbReference type="Rhea" id="RHEA-COMP:10210"/>
        <dbReference type="ChEBI" id="CHEBI:57856"/>
        <dbReference type="ChEBI" id="CHEBI:59789"/>
        <dbReference type="ChEBI" id="CHEBI:74269"/>
        <dbReference type="ChEBI" id="CHEBI:74480"/>
        <dbReference type="EC" id="2.1.1.170"/>
    </reaction>
</comment>
<accession>A0ABT2NUN8</accession>